<dbReference type="EMBL" id="BAABHK010000002">
    <property type="protein sequence ID" value="GAA4623009.1"/>
    <property type="molecule type" value="Genomic_DNA"/>
</dbReference>
<dbReference type="RefSeq" id="WP_345430133.1">
    <property type="nucleotide sequence ID" value="NZ_BAABHK010000002.1"/>
</dbReference>
<evidence type="ECO:0000256" key="1">
    <source>
        <dbReference type="SAM" id="Phobius"/>
    </source>
</evidence>
<feature type="transmembrane region" description="Helical" evidence="1">
    <location>
        <begin position="24"/>
        <end position="41"/>
    </location>
</feature>
<reference evidence="3" key="1">
    <citation type="journal article" date="2019" name="Int. J. Syst. Evol. Microbiol.">
        <title>The Global Catalogue of Microorganisms (GCM) 10K type strain sequencing project: providing services to taxonomists for standard genome sequencing and annotation.</title>
        <authorList>
            <consortium name="The Broad Institute Genomics Platform"/>
            <consortium name="The Broad Institute Genome Sequencing Center for Infectious Disease"/>
            <person name="Wu L."/>
            <person name="Ma J."/>
        </authorList>
    </citation>
    <scope>NUCLEOTIDE SEQUENCE [LARGE SCALE GENOMIC DNA]</scope>
    <source>
        <strain evidence="3">JCM 17939</strain>
    </source>
</reference>
<protein>
    <recommendedName>
        <fullName evidence="4">PH domain-containing protein</fullName>
    </recommendedName>
</protein>
<keyword evidence="1" id="KW-0812">Transmembrane</keyword>
<evidence type="ECO:0000313" key="3">
    <source>
        <dbReference type="Proteomes" id="UP001501442"/>
    </source>
</evidence>
<sequence>MSETGARPAAVEIGYTWRGLRDSAVFALIAILVTTSLAFRATDKGSFHQIPAVMSVVCGLWTVWLGGLVVRAAWRAARRLPFLTLDSDGVMLHSARVALPWSNVAEVRIVSRSPDGRTAKLIVFVPVDTDRAVAGLRGMPRRFARSGIKRVGGPIFVRPYALAMPFEEVLATARTLTTVPIRPAVDPRSGPPRSWFRHS</sequence>
<keyword evidence="1" id="KW-0472">Membrane</keyword>
<feature type="transmembrane region" description="Helical" evidence="1">
    <location>
        <begin position="53"/>
        <end position="74"/>
    </location>
</feature>
<organism evidence="2 3">
    <name type="scientific">Actinoallomurus vinaceus</name>
    <dbReference type="NCBI Taxonomy" id="1080074"/>
    <lineage>
        <taxon>Bacteria</taxon>
        <taxon>Bacillati</taxon>
        <taxon>Actinomycetota</taxon>
        <taxon>Actinomycetes</taxon>
        <taxon>Streptosporangiales</taxon>
        <taxon>Thermomonosporaceae</taxon>
        <taxon>Actinoallomurus</taxon>
    </lineage>
</organism>
<proteinExistence type="predicted"/>
<evidence type="ECO:0000313" key="2">
    <source>
        <dbReference type="EMBL" id="GAA4623009.1"/>
    </source>
</evidence>
<dbReference type="Proteomes" id="UP001501442">
    <property type="component" value="Unassembled WGS sequence"/>
</dbReference>
<gene>
    <name evidence="2" type="ORF">GCM10023196_017480</name>
</gene>
<name>A0ABP8U3F0_9ACTN</name>
<keyword evidence="1" id="KW-1133">Transmembrane helix</keyword>
<evidence type="ECO:0008006" key="4">
    <source>
        <dbReference type="Google" id="ProtNLM"/>
    </source>
</evidence>
<keyword evidence="3" id="KW-1185">Reference proteome</keyword>
<comment type="caution">
    <text evidence="2">The sequence shown here is derived from an EMBL/GenBank/DDBJ whole genome shotgun (WGS) entry which is preliminary data.</text>
</comment>
<accession>A0ABP8U3F0</accession>